<name>A0A383C033_9ZZZZ</name>
<feature type="domain" description="Cupin type-2" evidence="1">
    <location>
        <begin position="61"/>
        <end position="124"/>
    </location>
</feature>
<reference evidence="2" key="1">
    <citation type="submission" date="2018-05" db="EMBL/GenBank/DDBJ databases">
        <authorList>
            <person name="Lanie J.A."/>
            <person name="Ng W.-L."/>
            <person name="Kazmierczak K.M."/>
            <person name="Andrzejewski T.M."/>
            <person name="Davidsen T.M."/>
            <person name="Wayne K.J."/>
            <person name="Tettelin H."/>
            <person name="Glass J.I."/>
            <person name="Rusch D."/>
            <person name="Podicherti R."/>
            <person name="Tsui H.-C.T."/>
            <person name="Winkler M.E."/>
        </authorList>
    </citation>
    <scope>NUCLEOTIDE SEQUENCE</scope>
</reference>
<dbReference type="InterPro" id="IPR011051">
    <property type="entry name" value="RmlC_Cupin_sf"/>
</dbReference>
<sequence>MDEVAFPQPSLTAKAIMEDQIAATNTKTPTAFSLKAQMLDQGRTDTVLAATEDLSVRLKIYASGGENELHTHVDEDHVFILLQGSARFYGPENDTVDVKAYQGIMMPKGILYRFQATSNEECLVMLRIGTPNFQKQGSNDRLAMDGKPLISDSKENRTEPVMFKDGIFFGDTPTAGSLNLLKS</sequence>
<dbReference type="SUPFAM" id="SSF51182">
    <property type="entry name" value="RmlC-like cupins"/>
    <property type="match status" value="1"/>
</dbReference>
<accession>A0A383C033</accession>
<evidence type="ECO:0000259" key="1">
    <source>
        <dbReference type="Pfam" id="PF07883"/>
    </source>
</evidence>
<dbReference type="InterPro" id="IPR013096">
    <property type="entry name" value="Cupin_2"/>
</dbReference>
<evidence type="ECO:0000313" key="2">
    <source>
        <dbReference type="EMBL" id="SVE25816.1"/>
    </source>
</evidence>
<organism evidence="2">
    <name type="scientific">marine metagenome</name>
    <dbReference type="NCBI Taxonomy" id="408172"/>
    <lineage>
        <taxon>unclassified sequences</taxon>
        <taxon>metagenomes</taxon>
        <taxon>ecological metagenomes</taxon>
    </lineage>
</organism>
<dbReference type="InterPro" id="IPR014710">
    <property type="entry name" value="RmlC-like_jellyroll"/>
</dbReference>
<proteinExistence type="predicted"/>
<dbReference type="Pfam" id="PF07883">
    <property type="entry name" value="Cupin_2"/>
    <property type="match status" value="1"/>
</dbReference>
<dbReference type="AlphaFoldDB" id="A0A383C033"/>
<dbReference type="EMBL" id="UINC01204891">
    <property type="protein sequence ID" value="SVE25816.1"/>
    <property type="molecule type" value="Genomic_DNA"/>
</dbReference>
<gene>
    <name evidence="2" type="ORF">METZ01_LOCUS478670</name>
</gene>
<protein>
    <recommendedName>
        <fullName evidence="1">Cupin type-2 domain-containing protein</fullName>
    </recommendedName>
</protein>
<dbReference type="Gene3D" id="2.60.120.10">
    <property type="entry name" value="Jelly Rolls"/>
    <property type="match status" value="1"/>
</dbReference>